<feature type="compositionally biased region" description="Basic and acidic residues" evidence="1">
    <location>
        <begin position="1"/>
        <end position="19"/>
    </location>
</feature>
<evidence type="ECO:0000313" key="3">
    <source>
        <dbReference type="Proteomes" id="UP001163846"/>
    </source>
</evidence>
<gene>
    <name evidence="2" type="ORF">F5878DRAFT_666422</name>
</gene>
<sequence length="185" mass="20179">MFRKELANEREREEDKDVPPKSLYLTPLALPHAPPAAPPPAPFIPLTPTVPTPPVLPTVFASFSKPLSNPASALAFTLNMSILMTSSGPNAISFVILITDPAPALLTSVPPAPAPLLLPIDKPPFIPTDVDEDEDEVSWFLSLSSSLFHSLEVREVEAGTYWNFFRCHLVFFVSPNMKVASEYVG</sequence>
<proteinExistence type="predicted"/>
<feature type="region of interest" description="Disordered" evidence="1">
    <location>
        <begin position="1"/>
        <end position="24"/>
    </location>
</feature>
<dbReference type="EMBL" id="MU806908">
    <property type="protein sequence ID" value="KAJ3832601.1"/>
    <property type="molecule type" value="Genomic_DNA"/>
</dbReference>
<keyword evidence="3" id="KW-1185">Reference proteome</keyword>
<evidence type="ECO:0000256" key="1">
    <source>
        <dbReference type="SAM" id="MobiDB-lite"/>
    </source>
</evidence>
<comment type="caution">
    <text evidence="2">The sequence shown here is derived from an EMBL/GenBank/DDBJ whole genome shotgun (WGS) entry which is preliminary data.</text>
</comment>
<dbReference type="Proteomes" id="UP001163846">
    <property type="component" value="Unassembled WGS sequence"/>
</dbReference>
<accession>A0AA38NXT9</accession>
<name>A0AA38NXT9_9AGAR</name>
<organism evidence="2 3">
    <name type="scientific">Lentinula raphanica</name>
    <dbReference type="NCBI Taxonomy" id="153919"/>
    <lineage>
        <taxon>Eukaryota</taxon>
        <taxon>Fungi</taxon>
        <taxon>Dikarya</taxon>
        <taxon>Basidiomycota</taxon>
        <taxon>Agaricomycotina</taxon>
        <taxon>Agaricomycetes</taxon>
        <taxon>Agaricomycetidae</taxon>
        <taxon>Agaricales</taxon>
        <taxon>Marasmiineae</taxon>
        <taxon>Omphalotaceae</taxon>
        <taxon>Lentinula</taxon>
    </lineage>
</organism>
<protein>
    <submittedName>
        <fullName evidence="2">Uncharacterized protein</fullName>
    </submittedName>
</protein>
<evidence type="ECO:0000313" key="2">
    <source>
        <dbReference type="EMBL" id="KAJ3832601.1"/>
    </source>
</evidence>
<dbReference type="AlphaFoldDB" id="A0AA38NXT9"/>
<reference evidence="2" key="1">
    <citation type="submission" date="2022-08" db="EMBL/GenBank/DDBJ databases">
        <authorList>
            <consortium name="DOE Joint Genome Institute"/>
            <person name="Min B."/>
            <person name="Riley R."/>
            <person name="Sierra-Patev S."/>
            <person name="Naranjo-Ortiz M."/>
            <person name="Looney B."/>
            <person name="Konkel Z."/>
            <person name="Slot J.C."/>
            <person name="Sakamoto Y."/>
            <person name="Steenwyk J.L."/>
            <person name="Rokas A."/>
            <person name="Carro J."/>
            <person name="Camarero S."/>
            <person name="Ferreira P."/>
            <person name="Molpeceres G."/>
            <person name="Ruiz-Duenas F.J."/>
            <person name="Serrano A."/>
            <person name="Henrissat B."/>
            <person name="Drula E."/>
            <person name="Hughes K.W."/>
            <person name="Mata J.L."/>
            <person name="Ishikawa N.K."/>
            <person name="Vargas-Isla R."/>
            <person name="Ushijima S."/>
            <person name="Smith C.A."/>
            <person name="Ahrendt S."/>
            <person name="Andreopoulos W."/>
            <person name="He G."/>
            <person name="Labutti K."/>
            <person name="Lipzen A."/>
            <person name="Ng V."/>
            <person name="Sandor L."/>
            <person name="Barry K."/>
            <person name="Martinez A.T."/>
            <person name="Xiao Y."/>
            <person name="Gibbons J.G."/>
            <person name="Terashima K."/>
            <person name="Hibbett D.S."/>
            <person name="Grigoriev I.V."/>
        </authorList>
    </citation>
    <scope>NUCLEOTIDE SEQUENCE</scope>
    <source>
        <strain evidence="2">TFB9207</strain>
    </source>
</reference>